<evidence type="ECO:0000259" key="1">
    <source>
        <dbReference type="PROSITE" id="PS51464"/>
    </source>
</evidence>
<dbReference type="OrthoDB" id="8713538at2"/>
<dbReference type="InterPro" id="IPR009057">
    <property type="entry name" value="Homeodomain-like_sf"/>
</dbReference>
<dbReference type="PANTHER" id="PTHR30514">
    <property type="entry name" value="GLUCOKINASE"/>
    <property type="match status" value="1"/>
</dbReference>
<accession>A0A2U3TH55</accession>
<reference evidence="2 3" key="1">
    <citation type="submission" date="2018-04" db="EMBL/GenBank/DDBJ databases">
        <title>Denitrifier Microvirgula.</title>
        <authorList>
            <person name="Anderson E."/>
            <person name="Jang J."/>
            <person name="Ishii S."/>
        </authorList>
    </citation>
    <scope>NUCLEOTIDE SEQUENCE [LARGE SCALE GENOMIC DNA]</scope>
    <source>
        <strain evidence="2 3">BE2.4</strain>
    </source>
</reference>
<dbReference type="InterPro" id="IPR047640">
    <property type="entry name" value="RpiR-like"/>
</dbReference>
<organism evidence="2 3">
    <name type="scientific">Microvirgula aerodenitrificans</name>
    <dbReference type="NCBI Taxonomy" id="57480"/>
    <lineage>
        <taxon>Bacteria</taxon>
        <taxon>Pseudomonadati</taxon>
        <taxon>Pseudomonadota</taxon>
        <taxon>Betaproteobacteria</taxon>
        <taxon>Neisseriales</taxon>
        <taxon>Aquaspirillaceae</taxon>
        <taxon>Microvirgula</taxon>
    </lineage>
</organism>
<dbReference type="Gene3D" id="3.40.50.10490">
    <property type="entry name" value="Glucose-6-phosphate isomerase like protein, domain 1"/>
    <property type="match status" value="1"/>
</dbReference>
<evidence type="ECO:0000313" key="2">
    <source>
        <dbReference type="EMBL" id="AVY92734.1"/>
    </source>
</evidence>
<evidence type="ECO:0000313" key="3">
    <source>
        <dbReference type="Proteomes" id="UP000244173"/>
    </source>
</evidence>
<dbReference type="GO" id="GO:0003677">
    <property type="term" value="F:DNA binding"/>
    <property type="evidence" value="ECO:0007669"/>
    <property type="project" value="InterPro"/>
</dbReference>
<dbReference type="InterPro" id="IPR036388">
    <property type="entry name" value="WH-like_DNA-bd_sf"/>
</dbReference>
<dbReference type="STRING" id="1122240.GCA_000620105_00759"/>
<keyword evidence="3" id="KW-1185">Reference proteome</keyword>
<dbReference type="SUPFAM" id="SSF53697">
    <property type="entry name" value="SIS domain"/>
    <property type="match status" value="1"/>
</dbReference>
<dbReference type="PANTHER" id="PTHR30514:SF18">
    <property type="entry name" value="RPIR-FAMILY TRANSCRIPTIONAL REGULATOR"/>
    <property type="match status" value="1"/>
</dbReference>
<dbReference type="KEGG" id="maer:DAI18_00720"/>
<name>A0A2U3TH55_9NEIS</name>
<dbReference type="Proteomes" id="UP000244173">
    <property type="component" value="Chromosome"/>
</dbReference>
<protein>
    <submittedName>
        <fullName evidence="2">MurR/RpiR family transcriptional regulator</fullName>
    </submittedName>
</protein>
<sequence length="310" mass="33715">MPAEAPIDFDQLCILLAQKVPGLSPQLARAATLIEPNVEDFALLPLRELASRFGLPIATFSRLARALDFDSFAALRRVCANQLRQPGGFSQRVGMLGTPGNGTPSDSERIGSSLLGHLQSMFTRCGDDELDAAARLLHGARRIHPFAARSGVALAHTFCYIAQLFDDRIVPIYGIGDTLNDGLRHVGPEDVVLAMTFDPYTRPVVEGLYCAHERGARIIYLTDSPLAPGHELADVLLVAPVEIPSFFHSFAAPMAMLDALLLRWYRLAGAEAFNRLATSDAQLKRARAFVRAAPPRGGRLEHKHADEAGD</sequence>
<dbReference type="GO" id="GO:0003700">
    <property type="term" value="F:DNA-binding transcription factor activity"/>
    <property type="evidence" value="ECO:0007669"/>
    <property type="project" value="InterPro"/>
</dbReference>
<dbReference type="InterPro" id="IPR046348">
    <property type="entry name" value="SIS_dom_sf"/>
</dbReference>
<dbReference type="SUPFAM" id="SSF46689">
    <property type="entry name" value="Homeodomain-like"/>
    <property type="match status" value="1"/>
</dbReference>
<dbReference type="InterPro" id="IPR035472">
    <property type="entry name" value="RpiR-like_SIS"/>
</dbReference>
<dbReference type="EMBL" id="CP028519">
    <property type="protein sequence ID" value="AVY92734.1"/>
    <property type="molecule type" value="Genomic_DNA"/>
</dbReference>
<dbReference type="InterPro" id="IPR001347">
    <property type="entry name" value="SIS_dom"/>
</dbReference>
<proteinExistence type="predicted"/>
<feature type="domain" description="SIS" evidence="1">
    <location>
        <begin position="132"/>
        <end position="270"/>
    </location>
</feature>
<dbReference type="AlphaFoldDB" id="A0A2U3TH55"/>
<dbReference type="CDD" id="cd05013">
    <property type="entry name" value="SIS_RpiR"/>
    <property type="match status" value="1"/>
</dbReference>
<dbReference type="GO" id="GO:0097367">
    <property type="term" value="F:carbohydrate derivative binding"/>
    <property type="evidence" value="ECO:0007669"/>
    <property type="project" value="InterPro"/>
</dbReference>
<dbReference type="RefSeq" id="WP_107888536.1">
    <property type="nucleotide sequence ID" value="NZ_CP028519.1"/>
</dbReference>
<gene>
    <name evidence="2" type="ORF">DAI18_00720</name>
</gene>
<dbReference type="Pfam" id="PF01380">
    <property type="entry name" value="SIS"/>
    <property type="match status" value="1"/>
</dbReference>
<dbReference type="PROSITE" id="PS51464">
    <property type="entry name" value="SIS"/>
    <property type="match status" value="1"/>
</dbReference>
<dbReference type="GO" id="GO:1901135">
    <property type="term" value="P:carbohydrate derivative metabolic process"/>
    <property type="evidence" value="ECO:0007669"/>
    <property type="project" value="InterPro"/>
</dbReference>
<dbReference type="Gene3D" id="1.10.10.10">
    <property type="entry name" value="Winged helix-like DNA-binding domain superfamily/Winged helix DNA-binding domain"/>
    <property type="match status" value="1"/>
</dbReference>